<sequence length="450" mass="50105">MMVKPIDTLDVYIAGRLVGELHHLRGGKLSFSYHEAWMDGRVAIPLSLSMPTITRTYEGKIIEAFLWGLLPDNEQTLARWAQRFQVSARNPFALLKHVGRDCAGAVQFLPRGDQVSRGENVELLTDTQIGDRLRDLRKDGAATRRIGDPGQFSLAGAQAKTAFHFDKSSGQWGIPLGDTPTTHILKPPMPHLHGHTENEHFCLQLARKLGMDAAHSQVIDFAGEKAIVLERYDRRNIDGKTIRIHQEDMCQALSVMPTLKYENQGGPGITTISNKVLPASLDPVRDRQTFMAANVFNWIIAGVDAHAKNYSMLLGAQGEARLAPLYDVSSILPHLGEGEIQAEMRDLKLAMKIDRVYPIDEVMPRHWERCATSAKVGGEYTMRTIRHQLAVMPDVASECAQELRHEGITHEIVGRLVDAIAMRIKGLSRIYGEQAAAKPVVIPERKVGRE</sequence>
<dbReference type="NCBIfam" id="TIGR03071">
    <property type="entry name" value="couple_hipA"/>
    <property type="match status" value="1"/>
</dbReference>
<dbReference type="Pfam" id="PF13657">
    <property type="entry name" value="Couple_hipA"/>
    <property type="match status" value="1"/>
</dbReference>
<dbReference type="InterPro" id="IPR017508">
    <property type="entry name" value="HipA_N1"/>
</dbReference>
<organism evidence="6 7">
    <name type="scientific">Devosia neptuniae</name>
    <dbReference type="NCBI Taxonomy" id="191302"/>
    <lineage>
        <taxon>Bacteria</taxon>
        <taxon>Pseudomonadati</taxon>
        <taxon>Pseudomonadota</taxon>
        <taxon>Alphaproteobacteria</taxon>
        <taxon>Hyphomicrobiales</taxon>
        <taxon>Devosiaceae</taxon>
        <taxon>Devosia</taxon>
    </lineage>
</organism>
<feature type="domain" description="HipA N-terminal subdomain 1" evidence="5">
    <location>
        <begin position="9"/>
        <end position="108"/>
    </location>
</feature>
<dbReference type="Gene3D" id="1.10.1070.20">
    <property type="match status" value="1"/>
</dbReference>
<dbReference type="CDD" id="cd17808">
    <property type="entry name" value="HipA_Ec_like"/>
    <property type="match status" value="1"/>
</dbReference>
<keyword evidence="3" id="KW-0418">Kinase</keyword>
<dbReference type="PANTHER" id="PTHR37419">
    <property type="entry name" value="SERINE/THREONINE-PROTEIN KINASE TOXIN HIPA"/>
    <property type="match status" value="1"/>
</dbReference>
<keyword evidence="6" id="KW-0614">Plasmid</keyword>
<dbReference type="Proteomes" id="UP001061862">
    <property type="component" value="Plasmid p_unnamed1"/>
</dbReference>
<feature type="domain" description="HipA-like C-terminal" evidence="4">
    <location>
        <begin position="152"/>
        <end position="387"/>
    </location>
</feature>
<dbReference type="InterPro" id="IPR012893">
    <property type="entry name" value="HipA-like_C"/>
</dbReference>
<keyword evidence="7" id="KW-1185">Reference proteome</keyword>
<protein>
    <submittedName>
        <fullName evidence="6">Type II toxin-antitoxin system HipA family toxin</fullName>
    </submittedName>
</protein>
<dbReference type="RefSeq" id="WP_262165628.1">
    <property type="nucleotide sequence ID" value="NZ_CP104964.1"/>
</dbReference>
<comment type="similarity">
    <text evidence="1">Belongs to the HipA Ser/Thr kinase family.</text>
</comment>
<dbReference type="PANTHER" id="PTHR37419:SF1">
    <property type="entry name" value="SERINE_THREONINE-PROTEIN KINASE TOXIN HIPA"/>
    <property type="match status" value="1"/>
</dbReference>
<dbReference type="Pfam" id="PF07804">
    <property type="entry name" value="HipA_C"/>
    <property type="match status" value="1"/>
</dbReference>
<evidence type="ECO:0000259" key="4">
    <source>
        <dbReference type="Pfam" id="PF07804"/>
    </source>
</evidence>
<dbReference type="EMBL" id="CP104964">
    <property type="protein sequence ID" value="UXN68024.1"/>
    <property type="molecule type" value="Genomic_DNA"/>
</dbReference>
<proteinExistence type="inferred from homology"/>
<reference evidence="6 7" key="1">
    <citation type="submission" date="2022-09" db="EMBL/GenBank/DDBJ databases">
        <title>Interaction between co-microsymbionts with complementary sets of symbiotic genes in legume-rhizobium systems.</title>
        <authorList>
            <person name="Safronova V."/>
            <person name="Sazanova A."/>
            <person name="Afonin A."/>
            <person name="Chirak E."/>
        </authorList>
    </citation>
    <scope>NUCLEOTIDE SEQUENCE [LARGE SCALE GENOMIC DNA]</scope>
    <source>
        <strain evidence="6 7">A18/4-1</strain>
        <plasmid evidence="6 7">p_unnamed1</plasmid>
    </source>
</reference>
<accession>A0ABY6C7A6</accession>
<evidence type="ECO:0000256" key="1">
    <source>
        <dbReference type="ARBA" id="ARBA00010164"/>
    </source>
</evidence>
<evidence type="ECO:0000256" key="3">
    <source>
        <dbReference type="ARBA" id="ARBA00022777"/>
    </source>
</evidence>
<evidence type="ECO:0000313" key="7">
    <source>
        <dbReference type="Proteomes" id="UP001061862"/>
    </source>
</evidence>
<evidence type="ECO:0000259" key="5">
    <source>
        <dbReference type="Pfam" id="PF13657"/>
    </source>
</evidence>
<name>A0ABY6C7A6_9HYPH</name>
<evidence type="ECO:0000313" key="6">
    <source>
        <dbReference type="EMBL" id="UXN68024.1"/>
    </source>
</evidence>
<geneLocation type="plasmid" evidence="6 7">
    <name>p_unnamed1</name>
</geneLocation>
<dbReference type="InterPro" id="IPR052028">
    <property type="entry name" value="HipA_Ser/Thr_kinase"/>
</dbReference>
<keyword evidence="2" id="KW-0808">Transferase</keyword>
<evidence type="ECO:0000256" key="2">
    <source>
        <dbReference type="ARBA" id="ARBA00022679"/>
    </source>
</evidence>
<gene>
    <name evidence="6" type="ORF">N8A98_00440</name>
</gene>